<feature type="compositionally biased region" description="Low complexity" evidence="1">
    <location>
        <begin position="25"/>
        <end position="44"/>
    </location>
</feature>
<proteinExistence type="predicted"/>
<dbReference type="EMBL" id="KV878211">
    <property type="protein sequence ID" value="OJJ36751.1"/>
    <property type="molecule type" value="Genomic_DNA"/>
</dbReference>
<feature type="region of interest" description="Disordered" evidence="1">
    <location>
        <begin position="1"/>
        <end position="75"/>
    </location>
</feature>
<dbReference type="OrthoDB" id="5398396at2759"/>
<feature type="compositionally biased region" description="Gly residues" evidence="1">
    <location>
        <begin position="45"/>
        <end position="58"/>
    </location>
</feature>
<evidence type="ECO:0000313" key="3">
    <source>
        <dbReference type="Proteomes" id="UP000184383"/>
    </source>
</evidence>
<dbReference type="RefSeq" id="XP_040690427.1">
    <property type="nucleotide sequence ID" value="XM_040827889.1"/>
</dbReference>
<dbReference type="GeneID" id="63743737"/>
<evidence type="ECO:0000313" key="2">
    <source>
        <dbReference type="EMBL" id="OJJ36751.1"/>
    </source>
</evidence>
<feature type="compositionally biased region" description="Low complexity" evidence="1">
    <location>
        <begin position="59"/>
        <end position="73"/>
    </location>
</feature>
<dbReference type="AlphaFoldDB" id="A0A1L9RP93"/>
<dbReference type="VEuPathDB" id="FungiDB:ASPWEDRAFT_107421"/>
<gene>
    <name evidence="2" type="ORF">ASPWEDRAFT_107421</name>
</gene>
<keyword evidence="3" id="KW-1185">Reference proteome</keyword>
<reference evidence="3" key="1">
    <citation type="journal article" date="2017" name="Genome Biol.">
        <title>Comparative genomics reveals high biological diversity and specific adaptations in the industrially and medically important fungal genus Aspergillus.</title>
        <authorList>
            <person name="de Vries R.P."/>
            <person name="Riley R."/>
            <person name="Wiebenga A."/>
            <person name="Aguilar-Osorio G."/>
            <person name="Amillis S."/>
            <person name="Uchima C.A."/>
            <person name="Anderluh G."/>
            <person name="Asadollahi M."/>
            <person name="Askin M."/>
            <person name="Barry K."/>
            <person name="Battaglia E."/>
            <person name="Bayram O."/>
            <person name="Benocci T."/>
            <person name="Braus-Stromeyer S.A."/>
            <person name="Caldana C."/>
            <person name="Canovas D."/>
            <person name="Cerqueira G.C."/>
            <person name="Chen F."/>
            <person name="Chen W."/>
            <person name="Choi C."/>
            <person name="Clum A."/>
            <person name="Dos Santos R.A."/>
            <person name="Damasio A.R."/>
            <person name="Diallinas G."/>
            <person name="Emri T."/>
            <person name="Fekete E."/>
            <person name="Flipphi M."/>
            <person name="Freyberg S."/>
            <person name="Gallo A."/>
            <person name="Gournas C."/>
            <person name="Habgood R."/>
            <person name="Hainaut M."/>
            <person name="Harispe M.L."/>
            <person name="Henrissat B."/>
            <person name="Hilden K.S."/>
            <person name="Hope R."/>
            <person name="Hossain A."/>
            <person name="Karabika E."/>
            <person name="Karaffa L."/>
            <person name="Karanyi Z."/>
            <person name="Krasevec N."/>
            <person name="Kuo A."/>
            <person name="Kusch H."/>
            <person name="LaButti K."/>
            <person name="Lagendijk E.L."/>
            <person name="Lapidus A."/>
            <person name="Levasseur A."/>
            <person name="Lindquist E."/>
            <person name="Lipzen A."/>
            <person name="Logrieco A.F."/>
            <person name="MacCabe A."/>
            <person name="Maekelae M.R."/>
            <person name="Malavazi I."/>
            <person name="Melin P."/>
            <person name="Meyer V."/>
            <person name="Mielnichuk N."/>
            <person name="Miskei M."/>
            <person name="Molnar A.P."/>
            <person name="Mule G."/>
            <person name="Ngan C.Y."/>
            <person name="Orejas M."/>
            <person name="Orosz E."/>
            <person name="Ouedraogo J.P."/>
            <person name="Overkamp K.M."/>
            <person name="Park H.-S."/>
            <person name="Perrone G."/>
            <person name="Piumi F."/>
            <person name="Punt P.J."/>
            <person name="Ram A.F."/>
            <person name="Ramon A."/>
            <person name="Rauscher S."/>
            <person name="Record E."/>
            <person name="Riano-Pachon D.M."/>
            <person name="Robert V."/>
            <person name="Roehrig J."/>
            <person name="Ruller R."/>
            <person name="Salamov A."/>
            <person name="Salih N.S."/>
            <person name="Samson R.A."/>
            <person name="Sandor E."/>
            <person name="Sanguinetti M."/>
            <person name="Schuetze T."/>
            <person name="Sepcic K."/>
            <person name="Shelest E."/>
            <person name="Sherlock G."/>
            <person name="Sophianopoulou V."/>
            <person name="Squina F.M."/>
            <person name="Sun H."/>
            <person name="Susca A."/>
            <person name="Todd R.B."/>
            <person name="Tsang A."/>
            <person name="Unkles S.E."/>
            <person name="van de Wiele N."/>
            <person name="van Rossen-Uffink D."/>
            <person name="Oliveira J.V."/>
            <person name="Vesth T.C."/>
            <person name="Visser J."/>
            <person name="Yu J.-H."/>
            <person name="Zhou M."/>
            <person name="Andersen M.R."/>
            <person name="Archer D.B."/>
            <person name="Baker S.E."/>
            <person name="Benoit I."/>
            <person name="Brakhage A.A."/>
            <person name="Braus G.H."/>
            <person name="Fischer R."/>
            <person name="Frisvad J.C."/>
            <person name="Goldman G.H."/>
            <person name="Houbraken J."/>
            <person name="Oakley B."/>
            <person name="Pocsi I."/>
            <person name="Scazzocchio C."/>
            <person name="Seiboth B."/>
            <person name="vanKuyk P.A."/>
            <person name="Wortman J."/>
            <person name="Dyer P.S."/>
            <person name="Grigoriev I.V."/>
        </authorList>
    </citation>
    <scope>NUCLEOTIDE SEQUENCE [LARGE SCALE GENOMIC DNA]</scope>
    <source>
        <strain evidence="3">DTO 134E9</strain>
    </source>
</reference>
<evidence type="ECO:0000256" key="1">
    <source>
        <dbReference type="SAM" id="MobiDB-lite"/>
    </source>
</evidence>
<dbReference type="STRING" id="1073089.A0A1L9RP93"/>
<feature type="compositionally biased region" description="Low complexity" evidence="1">
    <location>
        <begin position="7"/>
        <end position="17"/>
    </location>
</feature>
<sequence>MGWFDGPSSSVVSSSSNTRRRSPSRRSTYSTHHPRGSAPSIFSFGAGGGGSRVGGSHVGGRSSPSVFSTSSSSRRARPRKGFVQRVVRYIKRVLRDIYDYARQHPVKVFILVIVPLVTSGVLQKLLSMVGIRLPKSIFGNMAKPGEAGMKEGLNGIMNIAKMFL</sequence>
<accession>A0A1L9RP93</accession>
<dbReference type="Proteomes" id="UP000184383">
    <property type="component" value="Unassembled WGS sequence"/>
</dbReference>
<protein>
    <submittedName>
        <fullName evidence="2">Uncharacterized protein</fullName>
    </submittedName>
</protein>
<name>A0A1L9RP93_ASPWE</name>
<organism evidence="2 3">
    <name type="scientific">Aspergillus wentii DTO 134E9</name>
    <dbReference type="NCBI Taxonomy" id="1073089"/>
    <lineage>
        <taxon>Eukaryota</taxon>
        <taxon>Fungi</taxon>
        <taxon>Dikarya</taxon>
        <taxon>Ascomycota</taxon>
        <taxon>Pezizomycotina</taxon>
        <taxon>Eurotiomycetes</taxon>
        <taxon>Eurotiomycetidae</taxon>
        <taxon>Eurotiales</taxon>
        <taxon>Aspergillaceae</taxon>
        <taxon>Aspergillus</taxon>
        <taxon>Aspergillus subgen. Cremei</taxon>
    </lineage>
</organism>